<keyword evidence="2 3" id="KW-0326">Glycosidase</keyword>
<dbReference type="eggNOG" id="COG0647">
    <property type="taxonomic scope" value="Bacteria"/>
</dbReference>
<dbReference type="Gene3D" id="3.20.20.80">
    <property type="entry name" value="Glycosidases"/>
    <property type="match status" value="1"/>
</dbReference>
<sequence>MDFFTKTRLEKRGDEYHLILYISPDSTEFSVELDGQDTKQRKRIDRLALDYARRVFPNFKITTVSIMVGSLLLASVPMNDRRVEAADFTMSYLFFGSTQAQIGFVDRTKGNLQVVAPSYFDLNPDGSLKLSWQFDPAFIREMNKRGIRVVPFLSNHWDRELGRAALSNRNQLAQQIADTIMLYNLDGVNVDIENVTHLDRDNFTDLVRLIREKLPTDKEVSVAVAANPNNWQTGWHGSYDYKKLAEHSDYLMLMAYDESFNGSPAGPVASYGWVERSITELLKHAPKEKIVLGLPFFGRYWIDGEAASLGGRGIPKAHVETLVSRFNGTVTFDEKSKSPYARFTIPSSFTIGSTTYRPGTYTAWFENADSLKAKVELVHKYKLKGTGSWALGQENPVIWGSYMDWLIDPNLLPPSDVIEEGNTEKAYTELQGDNRYHTSVVISKHGWKQSDSVVLGRGDVPIDALTGSVLAKKHNSPLLLTRSNQLPPEVAEEIQRLKPKRIFLAGGEVAISNTVKSQLEKQGYQVTRISGSNRFDTSVQMANQIKHPTEIILTTGNDLSSDPLSIAPYAGMKQIPILLSGPERLPQSVVNYIRTNNIKKVTVIGGVNAINETALTELKGLGVTTVERVHGQDRYQTSIAIANRFSSSFTSNNIFFASGVSFVDALPGSPLAAMSEAPIVLTGPTSLPKPVKDWLQQNSKSDLYFLGGTNAINQSVRNEIANTIK</sequence>
<evidence type="ECO:0000259" key="4">
    <source>
        <dbReference type="PROSITE" id="PS51910"/>
    </source>
</evidence>
<dbReference type="SUPFAM" id="SSF51445">
    <property type="entry name" value="(Trans)glycosidases"/>
    <property type="match status" value="1"/>
</dbReference>
<accession>W4QUF6</accession>
<feature type="domain" description="GH18" evidence="4">
    <location>
        <begin position="88"/>
        <end position="409"/>
    </location>
</feature>
<dbReference type="eggNOG" id="COG3858">
    <property type="taxonomic scope" value="Bacteria"/>
</dbReference>
<protein>
    <recommendedName>
        <fullName evidence="4">GH18 domain-containing protein</fullName>
    </recommendedName>
</protein>
<dbReference type="Pfam" id="PF04122">
    <property type="entry name" value="CW_binding_2"/>
    <property type="match status" value="3"/>
</dbReference>
<dbReference type="Pfam" id="PF00704">
    <property type="entry name" value="Glyco_hydro_18"/>
    <property type="match status" value="1"/>
</dbReference>
<evidence type="ECO:0000313" key="6">
    <source>
        <dbReference type="Proteomes" id="UP000018896"/>
    </source>
</evidence>
<evidence type="ECO:0000313" key="5">
    <source>
        <dbReference type="EMBL" id="GAE35805.1"/>
    </source>
</evidence>
<evidence type="ECO:0000256" key="2">
    <source>
        <dbReference type="ARBA" id="ARBA00023295"/>
    </source>
</evidence>
<dbReference type="GO" id="GO:0008061">
    <property type="term" value="F:chitin binding"/>
    <property type="evidence" value="ECO:0007669"/>
    <property type="project" value="InterPro"/>
</dbReference>
<dbReference type="PROSITE" id="PS51910">
    <property type="entry name" value="GH18_2"/>
    <property type="match status" value="1"/>
</dbReference>
<organism evidence="5 6">
    <name type="scientific">Halalkalibacter akibai (strain ATCC 43226 / DSM 21942 / CIP 109018 / JCM 9157 / 1139)</name>
    <name type="common">Bacillus akibai</name>
    <dbReference type="NCBI Taxonomy" id="1236973"/>
    <lineage>
        <taxon>Bacteria</taxon>
        <taxon>Bacillati</taxon>
        <taxon>Bacillota</taxon>
        <taxon>Bacilli</taxon>
        <taxon>Bacillales</taxon>
        <taxon>Bacillaceae</taxon>
        <taxon>Halalkalibacter</taxon>
    </lineage>
</organism>
<proteinExistence type="predicted"/>
<gene>
    <name evidence="5" type="ORF">JCM9157_2942</name>
</gene>
<dbReference type="OrthoDB" id="9775889at2"/>
<dbReference type="InterPro" id="IPR017853">
    <property type="entry name" value="GH"/>
</dbReference>
<dbReference type="PANTHER" id="PTHR30032:SF8">
    <property type="entry name" value="GERMINATION-SPECIFIC N-ACETYLMURAMOYL-L-ALANINE AMIDASE"/>
    <property type="match status" value="1"/>
</dbReference>
<dbReference type="InterPro" id="IPR007253">
    <property type="entry name" value="Cell_wall-bd_2"/>
</dbReference>
<dbReference type="InterPro" id="IPR011583">
    <property type="entry name" value="Chitinase_II/V-like_cat"/>
</dbReference>
<dbReference type="GO" id="GO:0004553">
    <property type="term" value="F:hydrolase activity, hydrolyzing O-glycosyl compounds"/>
    <property type="evidence" value="ECO:0007669"/>
    <property type="project" value="InterPro"/>
</dbReference>
<dbReference type="SMART" id="SM00636">
    <property type="entry name" value="Glyco_18"/>
    <property type="match status" value="1"/>
</dbReference>
<dbReference type="InterPro" id="IPR029070">
    <property type="entry name" value="Chitinase_insertion_sf"/>
</dbReference>
<evidence type="ECO:0000256" key="3">
    <source>
        <dbReference type="RuleBase" id="RU000489"/>
    </source>
</evidence>
<dbReference type="RefSeq" id="WP_081734182.1">
    <property type="nucleotide sequence ID" value="NZ_BAUV01000023.1"/>
</dbReference>
<dbReference type="Proteomes" id="UP000018896">
    <property type="component" value="Unassembled WGS sequence"/>
</dbReference>
<dbReference type="InterPro" id="IPR001579">
    <property type="entry name" value="Glyco_hydro_18_chit_AS"/>
</dbReference>
<dbReference type="InterPro" id="IPR051922">
    <property type="entry name" value="Bact_Sporulation_Assoc"/>
</dbReference>
<dbReference type="InterPro" id="IPR001223">
    <property type="entry name" value="Glyco_hydro18_cat"/>
</dbReference>
<dbReference type="PROSITE" id="PS01095">
    <property type="entry name" value="GH18_1"/>
    <property type="match status" value="1"/>
</dbReference>
<dbReference type="AlphaFoldDB" id="W4QUF6"/>
<dbReference type="Gene3D" id="3.10.50.10">
    <property type="match status" value="1"/>
</dbReference>
<dbReference type="GO" id="GO:0005975">
    <property type="term" value="P:carbohydrate metabolic process"/>
    <property type="evidence" value="ECO:0007669"/>
    <property type="project" value="InterPro"/>
</dbReference>
<reference evidence="5 6" key="1">
    <citation type="journal article" date="2014" name="Genome Announc.">
        <title>Draft Genome Sequences of Three Alkaliphilic Bacillus Strains, Bacillus wakoensis JCM 9140T, Bacillus akibai JCM 9157T, and Bacillus hemicellulosilyticus JCM 9152T.</title>
        <authorList>
            <person name="Yuki M."/>
            <person name="Oshima K."/>
            <person name="Suda W."/>
            <person name="Oshida Y."/>
            <person name="Kitamura K."/>
            <person name="Iida T."/>
            <person name="Hattori M."/>
            <person name="Ohkuma M."/>
        </authorList>
    </citation>
    <scope>NUCLEOTIDE SEQUENCE [LARGE SCALE GENOMIC DNA]</scope>
    <source>
        <strain evidence="5 6">JCM 9157</strain>
    </source>
</reference>
<dbReference type="PANTHER" id="PTHR30032">
    <property type="entry name" value="N-ACETYLMURAMOYL-L-ALANINE AMIDASE-RELATED"/>
    <property type="match status" value="1"/>
</dbReference>
<dbReference type="Gene3D" id="3.40.50.12090">
    <property type="match status" value="2"/>
</dbReference>
<evidence type="ECO:0000256" key="1">
    <source>
        <dbReference type="ARBA" id="ARBA00022801"/>
    </source>
</evidence>
<dbReference type="EMBL" id="BAUV01000023">
    <property type="protein sequence ID" value="GAE35805.1"/>
    <property type="molecule type" value="Genomic_DNA"/>
</dbReference>
<name>W4QUF6_HALA3</name>
<keyword evidence="6" id="KW-1185">Reference proteome</keyword>
<comment type="caution">
    <text evidence="5">The sequence shown here is derived from an EMBL/GenBank/DDBJ whole genome shotgun (WGS) entry which is preliminary data.</text>
</comment>
<keyword evidence="1 3" id="KW-0378">Hydrolase</keyword>